<gene>
    <name evidence="3" type="ORF">QO001_006471</name>
</gene>
<dbReference type="Proteomes" id="UP001223420">
    <property type="component" value="Unassembled WGS sequence"/>
</dbReference>
<dbReference type="Pfam" id="PF11684">
    <property type="entry name" value="DUF3280"/>
    <property type="match status" value="1"/>
</dbReference>
<dbReference type="EMBL" id="JAUSWL010000028">
    <property type="protein sequence ID" value="MDQ0547512.1"/>
    <property type="molecule type" value="Genomic_DNA"/>
</dbReference>
<dbReference type="RefSeq" id="WP_230368523.1">
    <property type="nucleotide sequence ID" value="NZ_JAJALK010000032.1"/>
</dbReference>
<protein>
    <recommendedName>
        <fullName evidence="5">DUF2380 domain-containing protein</fullName>
    </recommendedName>
</protein>
<sequence>MRVLTRLAIPLSAVLLSAATARADPPKAAVFDFQLANLGAQGPTEADIARLGPISDLLRSLLKSSGRYEIVSTDPVKDEIAKGAELRKCGGCAEDYARKLGADVAITGEIQKVSNLILNINVYVKDLRNDSAEKAYSVDIRGDNDASFEHGVKYLVKNNLPPAGGMTSGNGDRSSRSDR</sequence>
<dbReference type="AlphaFoldDB" id="A0AAJ1WZD1"/>
<feature type="chain" id="PRO_5042488695" description="DUF2380 domain-containing protein" evidence="2">
    <location>
        <begin position="24"/>
        <end position="179"/>
    </location>
</feature>
<evidence type="ECO:0000313" key="4">
    <source>
        <dbReference type="Proteomes" id="UP001223420"/>
    </source>
</evidence>
<feature type="signal peptide" evidence="2">
    <location>
        <begin position="1"/>
        <end position="23"/>
    </location>
</feature>
<proteinExistence type="predicted"/>
<reference evidence="3" key="1">
    <citation type="submission" date="2023-07" db="EMBL/GenBank/DDBJ databases">
        <title>Genomic Encyclopedia of Type Strains, Phase IV (KMG-IV): sequencing the most valuable type-strain genomes for metagenomic binning, comparative biology and taxonomic classification.</title>
        <authorList>
            <person name="Goeker M."/>
        </authorList>
    </citation>
    <scope>NUCLEOTIDE SEQUENCE</scope>
    <source>
        <strain evidence="3">DSM 19569</strain>
    </source>
</reference>
<dbReference type="InterPro" id="IPR021698">
    <property type="entry name" value="DUF3280"/>
</dbReference>
<organism evidence="3 4">
    <name type="scientific">Methylobacterium brachiatum</name>
    <dbReference type="NCBI Taxonomy" id="269660"/>
    <lineage>
        <taxon>Bacteria</taxon>
        <taxon>Pseudomonadati</taxon>
        <taxon>Pseudomonadota</taxon>
        <taxon>Alphaproteobacteria</taxon>
        <taxon>Hyphomicrobiales</taxon>
        <taxon>Methylobacteriaceae</taxon>
        <taxon>Methylobacterium</taxon>
    </lineage>
</organism>
<evidence type="ECO:0008006" key="5">
    <source>
        <dbReference type="Google" id="ProtNLM"/>
    </source>
</evidence>
<evidence type="ECO:0000313" key="3">
    <source>
        <dbReference type="EMBL" id="MDQ0547512.1"/>
    </source>
</evidence>
<name>A0AAJ1WZD1_9HYPH</name>
<accession>A0AAJ1WZD1</accession>
<evidence type="ECO:0000256" key="1">
    <source>
        <dbReference type="SAM" id="MobiDB-lite"/>
    </source>
</evidence>
<evidence type="ECO:0000256" key="2">
    <source>
        <dbReference type="SAM" id="SignalP"/>
    </source>
</evidence>
<comment type="caution">
    <text evidence="3">The sequence shown here is derived from an EMBL/GenBank/DDBJ whole genome shotgun (WGS) entry which is preliminary data.</text>
</comment>
<keyword evidence="2" id="KW-0732">Signal</keyword>
<feature type="region of interest" description="Disordered" evidence="1">
    <location>
        <begin position="158"/>
        <end position="179"/>
    </location>
</feature>
<dbReference type="Gene3D" id="3.40.50.10070">
    <property type="entry name" value="TolB, N-terminal domain"/>
    <property type="match status" value="1"/>
</dbReference>